<organism evidence="2 3">
    <name type="scientific">Phytophthora pseudosyringae</name>
    <dbReference type="NCBI Taxonomy" id="221518"/>
    <lineage>
        <taxon>Eukaryota</taxon>
        <taxon>Sar</taxon>
        <taxon>Stramenopiles</taxon>
        <taxon>Oomycota</taxon>
        <taxon>Peronosporomycetes</taxon>
        <taxon>Peronosporales</taxon>
        <taxon>Peronosporaceae</taxon>
        <taxon>Phytophthora</taxon>
    </lineage>
</organism>
<dbReference type="Proteomes" id="UP000694044">
    <property type="component" value="Unassembled WGS sequence"/>
</dbReference>
<comment type="caution">
    <text evidence="2">The sequence shown here is derived from an EMBL/GenBank/DDBJ whole genome shotgun (WGS) entry which is preliminary data.</text>
</comment>
<dbReference type="EMBL" id="JAGDFM010000883">
    <property type="protein sequence ID" value="KAG7375902.1"/>
    <property type="molecule type" value="Genomic_DNA"/>
</dbReference>
<sequence>MKGCSLLVLLLVAIGAAAITPPSTDAGAIPTEPNGAHLRRLSEEEQPTTLEQMEAPEGAVAKSDENHAWWHHGGGDCYRGSRFWPRCKSYRHLEEGRLPTDVGEELAAEDSENHAPWHKGGGGCFPGSHLWPRCRGWGGRGDCFPGSRLWPRCKSF</sequence>
<accession>A0A8T1V3Q3</accession>
<name>A0A8T1V3Q3_9STRA</name>
<evidence type="ECO:0000256" key="1">
    <source>
        <dbReference type="SAM" id="SignalP"/>
    </source>
</evidence>
<feature type="signal peptide" evidence="1">
    <location>
        <begin position="1"/>
        <end position="18"/>
    </location>
</feature>
<reference evidence="2" key="1">
    <citation type="submission" date="2021-02" db="EMBL/GenBank/DDBJ databases">
        <authorList>
            <person name="Palmer J.M."/>
        </authorList>
    </citation>
    <scope>NUCLEOTIDE SEQUENCE</scope>
    <source>
        <strain evidence="2">SCRP734</strain>
    </source>
</reference>
<evidence type="ECO:0000313" key="2">
    <source>
        <dbReference type="EMBL" id="KAG7375902.1"/>
    </source>
</evidence>
<protein>
    <submittedName>
        <fullName evidence="2">Uncharacterized protein</fullName>
    </submittedName>
</protein>
<dbReference type="AlphaFoldDB" id="A0A8T1V3Q3"/>
<keyword evidence="3" id="KW-1185">Reference proteome</keyword>
<gene>
    <name evidence="2" type="ORF">PHYPSEUDO_014904</name>
</gene>
<proteinExistence type="predicted"/>
<keyword evidence="1" id="KW-0732">Signal</keyword>
<feature type="chain" id="PRO_5035812497" evidence="1">
    <location>
        <begin position="19"/>
        <end position="156"/>
    </location>
</feature>
<evidence type="ECO:0000313" key="3">
    <source>
        <dbReference type="Proteomes" id="UP000694044"/>
    </source>
</evidence>
<dbReference type="OrthoDB" id="90040at2759"/>